<name>A0A5B9DY89_9GAMM</name>
<organism evidence="1 2">
    <name type="scientific">Rhodanobacter glycinis</name>
    <dbReference type="NCBI Taxonomy" id="582702"/>
    <lineage>
        <taxon>Bacteria</taxon>
        <taxon>Pseudomonadati</taxon>
        <taxon>Pseudomonadota</taxon>
        <taxon>Gammaproteobacteria</taxon>
        <taxon>Lysobacterales</taxon>
        <taxon>Rhodanobacteraceae</taxon>
        <taxon>Rhodanobacter</taxon>
    </lineage>
</organism>
<sequence length="132" mass="14100">MPITTDQFRIDFPEFADSSVYSDAVISFWLGIAAVSLSECRWGAWWGLGQELFTAHNIVLAAQSVEDASLGITPGEVDGPATAKSVDKVSVSKDASAVTLEDGGFWNMTRYGIQLLQFARMVGSGGIQFGGC</sequence>
<gene>
    <name evidence="1" type="ORF">CS053_08400</name>
</gene>
<dbReference type="Proteomes" id="UP000321807">
    <property type="component" value="Chromosome"/>
</dbReference>
<proteinExistence type="predicted"/>
<evidence type="ECO:0000313" key="2">
    <source>
        <dbReference type="Proteomes" id="UP000321807"/>
    </source>
</evidence>
<dbReference type="InterPro" id="IPR025127">
    <property type="entry name" value="DUF4054"/>
</dbReference>
<protein>
    <submittedName>
        <fullName evidence="1">DUF4054 domain-containing protein</fullName>
    </submittedName>
</protein>
<dbReference type="Pfam" id="PF13262">
    <property type="entry name" value="DUF4054"/>
    <property type="match status" value="1"/>
</dbReference>
<accession>A0A5B9DY89</accession>
<dbReference type="EMBL" id="CP042807">
    <property type="protein sequence ID" value="QEE24519.1"/>
    <property type="molecule type" value="Genomic_DNA"/>
</dbReference>
<evidence type="ECO:0000313" key="1">
    <source>
        <dbReference type="EMBL" id="QEE24519.1"/>
    </source>
</evidence>
<dbReference type="RefSeq" id="WP_147627112.1">
    <property type="nucleotide sequence ID" value="NZ_CP042807.1"/>
</dbReference>
<dbReference type="KEGG" id="rgl:CS053_08400"/>
<dbReference type="AlphaFoldDB" id="A0A5B9DY89"/>
<reference evidence="1 2" key="1">
    <citation type="submission" date="2019-08" db="EMBL/GenBank/DDBJ databases">
        <title>Complete genome sequence of Rhodanobacter glycinis strain T01E-68 isolated from tomato root.</title>
        <authorList>
            <person name="Weon H.-Y."/>
            <person name="Lee S.A."/>
        </authorList>
    </citation>
    <scope>NUCLEOTIDE SEQUENCE [LARGE SCALE GENOMIC DNA]</scope>
    <source>
        <strain evidence="1 2">T01E-68</strain>
    </source>
</reference>